<sequence>MIKIPIDQVRLGVTIVKTDKPWLNLSFMNKPVTSLDIIDILKNYGVKEVYIKKDEITEDLYGLEKSFKKELIKQAERLDITKYTTTLKEIDELKSLHERAKKITKQLYLDVRTGKSIDTETAKKVVETFVDSCFKKPHLVVTLSRLKSFDEYTFVHSLNVGILSIVLGKRYGFDVPGLKNLGLGALLHDIGKMKISDKILNKPGKLTDEEFAIMKKHPVYGFELLKNDPNMTEEALHAVYLHHERADGSGYPLGLKEPQIHLYAKIVSIVDVYDAITSRRVYHDAMLPPKALQTIFSWSEKHFNKILVKFFMEVVGIYPVGTLVLLDTGELAIVFEQNKEDPTRPKVLVITDERKKTTEPYLFDLEKYNLLTQKPYKSIIAPLDPKKLNIDTNKIMDKFLLKAKQGVSI</sequence>
<dbReference type="SUPFAM" id="SSF109604">
    <property type="entry name" value="HD-domain/PDEase-like"/>
    <property type="match status" value="1"/>
</dbReference>
<dbReference type="PROSITE" id="PS51831">
    <property type="entry name" value="HD"/>
    <property type="match status" value="1"/>
</dbReference>
<protein>
    <submittedName>
        <fullName evidence="3">HD-GYP domain-containing protein</fullName>
    </submittedName>
</protein>
<organism evidence="3 4">
    <name type="scientific">Deferribacter autotrophicus</name>
    <dbReference type="NCBI Taxonomy" id="500465"/>
    <lineage>
        <taxon>Bacteria</taxon>
        <taxon>Pseudomonadati</taxon>
        <taxon>Deferribacterota</taxon>
        <taxon>Deferribacteres</taxon>
        <taxon>Deferribacterales</taxon>
        <taxon>Deferribacteraceae</taxon>
        <taxon>Deferribacter</taxon>
    </lineage>
</organism>
<dbReference type="Pfam" id="PF13487">
    <property type="entry name" value="HD_5"/>
    <property type="match status" value="1"/>
</dbReference>
<dbReference type="InterPro" id="IPR006674">
    <property type="entry name" value="HD_domain"/>
</dbReference>
<dbReference type="Proteomes" id="UP000322876">
    <property type="component" value="Unassembled WGS sequence"/>
</dbReference>
<dbReference type="PANTHER" id="PTHR43155">
    <property type="entry name" value="CYCLIC DI-GMP PHOSPHODIESTERASE PA4108-RELATED"/>
    <property type="match status" value="1"/>
</dbReference>
<keyword evidence="4" id="KW-1185">Reference proteome</keyword>
<dbReference type="PANTHER" id="PTHR43155:SF2">
    <property type="entry name" value="CYCLIC DI-GMP PHOSPHODIESTERASE PA4108"/>
    <property type="match status" value="1"/>
</dbReference>
<dbReference type="EMBL" id="VFJB01000003">
    <property type="protein sequence ID" value="KAA0259071.1"/>
    <property type="molecule type" value="Genomic_DNA"/>
</dbReference>
<dbReference type="Gene3D" id="1.10.3210.10">
    <property type="entry name" value="Hypothetical protein af1432"/>
    <property type="match status" value="1"/>
</dbReference>
<dbReference type="AlphaFoldDB" id="A0A5A8F8Q1"/>
<proteinExistence type="predicted"/>
<evidence type="ECO:0000313" key="4">
    <source>
        <dbReference type="Proteomes" id="UP000322876"/>
    </source>
</evidence>
<dbReference type="PROSITE" id="PS51832">
    <property type="entry name" value="HD_GYP"/>
    <property type="match status" value="1"/>
</dbReference>
<dbReference type="RefSeq" id="WP_149265828.1">
    <property type="nucleotide sequence ID" value="NZ_VFJB01000003.1"/>
</dbReference>
<feature type="domain" description="HD-GYP" evidence="2">
    <location>
        <begin position="131"/>
        <end position="327"/>
    </location>
</feature>
<name>A0A5A8F8Q1_9BACT</name>
<comment type="caution">
    <text evidence="3">The sequence shown here is derived from an EMBL/GenBank/DDBJ whole genome shotgun (WGS) entry which is preliminary data.</text>
</comment>
<dbReference type="CDD" id="cd00077">
    <property type="entry name" value="HDc"/>
    <property type="match status" value="1"/>
</dbReference>
<dbReference type="SMART" id="SM00471">
    <property type="entry name" value="HDc"/>
    <property type="match status" value="1"/>
</dbReference>
<reference evidence="3 4" key="1">
    <citation type="submission" date="2019-06" db="EMBL/GenBank/DDBJ databases">
        <title>Genomic insights into carbon and energy metabolism of Deferribacter autotrophicus revealed new metabolic traits in the phylum Deferribacteres.</title>
        <authorList>
            <person name="Slobodkin A.I."/>
            <person name="Slobodkina G.B."/>
            <person name="Allioux M."/>
            <person name="Alain K."/>
            <person name="Jebbar M."/>
            <person name="Shadrin V."/>
            <person name="Kublanov I.V."/>
            <person name="Toshchakov S.V."/>
            <person name="Bonch-Osmolovskaya E.A."/>
        </authorList>
    </citation>
    <scope>NUCLEOTIDE SEQUENCE [LARGE SCALE GENOMIC DNA]</scope>
    <source>
        <strain evidence="3 4">SL50</strain>
    </source>
</reference>
<accession>A0A5A8F8Q1</accession>
<evidence type="ECO:0000259" key="1">
    <source>
        <dbReference type="PROSITE" id="PS51831"/>
    </source>
</evidence>
<dbReference type="InterPro" id="IPR003607">
    <property type="entry name" value="HD/PDEase_dom"/>
</dbReference>
<dbReference type="InterPro" id="IPR037522">
    <property type="entry name" value="HD_GYP_dom"/>
</dbReference>
<evidence type="ECO:0000313" key="3">
    <source>
        <dbReference type="EMBL" id="KAA0259071.1"/>
    </source>
</evidence>
<dbReference type="InterPro" id="IPR021812">
    <property type="entry name" value="DUF3391"/>
</dbReference>
<evidence type="ECO:0000259" key="2">
    <source>
        <dbReference type="PROSITE" id="PS51832"/>
    </source>
</evidence>
<gene>
    <name evidence="3" type="ORF">FHQ18_03730</name>
</gene>
<feature type="domain" description="HD" evidence="1">
    <location>
        <begin position="153"/>
        <end position="276"/>
    </location>
</feature>
<dbReference type="OrthoDB" id="9764808at2"/>
<dbReference type="Pfam" id="PF11871">
    <property type="entry name" value="DUF3391"/>
    <property type="match status" value="1"/>
</dbReference>